<organism evidence="1 2">
    <name type="scientific">Flavonifractor plautii</name>
    <name type="common">Fusobacterium plautii</name>
    <dbReference type="NCBI Taxonomy" id="292800"/>
    <lineage>
        <taxon>Bacteria</taxon>
        <taxon>Bacillati</taxon>
        <taxon>Bacillota</taxon>
        <taxon>Clostridia</taxon>
        <taxon>Eubacteriales</taxon>
        <taxon>Oscillospiraceae</taxon>
        <taxon>Flavonifractor</taxon>
    </lineage>
</organism>
<accession>A0A6I2QYV6</accession>
<dbReference type="AlphaFoldDB" id="A0A6I2QYV6"/>
<sequence length="93" mass="10505">MKYGTEISCCPLCGGNIIVSDYWQFSYDRVVLKSGKLSKRTKRSNSGPMEVMTAACENVFDGTCSANWDADDFNLSEEEKFIDYKYSEQGESK</sequence>
<gene>
    <name evidence="1" type="ORF">GKE97_04875</name>
</gene>
<reference evidence="1 2" key="1">
    <citation type="journal article" date="2019" name="Nat. Med.">
        <title>A library of human gut bacterial isolates paired with longitudinal multiomics data enables mechanistic microbiome research.</title>
        <authorList>
            <person name="Poyet M."/>
            <person name="Groussin M."/>
            <person name="Gibbons S.M."/>
            <person name="Avila-Pacheco J."/>
            <person name="Jiang X."/>
            <person name="Kearney S.M."/>
            <person name="Perrotta A.R."/>
            <person name="Berdy B."/>
            <person name="Zhao S."/>
            <person name="Lieberman T.D."/>
            <person name="Swanson P.K."/>
            <person name="Smith M."/>
            <person name="Roesemann S."/>
            <person name="Alexander J.E."/>
            <person name="Rich S.A."/>
            <person name="Livny J."/>
            <person name="Vlamakis H."/>
            <person name="Clish C."/>
            <person name="Bullock K."/>
            <person name="Deik A."/>
            <person name="Scott J."/>
            <person name="Pierce K.A."/>
            <person name="Xavier R.J."/>
            <person name="Alm E.J."/>
        </authorList>
    </citation>
    <scope>NUCLEOTIDE SEQUENCE [LARGE SCALE GENOMIC DNA]</scope>
    <source>
        <strain evidence="1 2">BIOML-A2</strain>
    </source>
</reference>
<comment type="caution">
    <text evidence="1">The sequence shown here is derived from an EMBL/GenBank/DDBJ whole genome shotgun (WGS) entry which is preliminary data.</text>
</comment>
<proteinExistence type="predicted"/>
<evidence type="ECO:0000313" key="2">
    <source>
        <dbReference type="Proteomes" id="UP000434475"/>
    </source>
</evidence>
<dbReference type="RefSeq" id="WP_172697294.1">
    <property type="nucleotide sequence ID" value="NZ_WKPR01000004.1"/>
</dbReference>
<protein>
    <submittedName>
        <fullName evidence="1">Uncharacterized protein</fullName>
    </submittedName>
</protein>
<name>A0A6I2QYV6_FLAPL</name>
<dbReference type="Proteomes" id="UP000434475">
    <property type="component" value="Unassembled WGS sequence"/>
</dbReference>
<evidence type="ECO:0000313" key="1">
    <source>
        <dbReference type="EMBL" id="MSB18849.1"/>
    </source>
</evidence>
<dbReference type="EMBL" id="WKPR01000004">
    <property type="protein sequence ID" value="MSB18849.1"/>
    <property type="molecule type" value="Genomic_DNA"/>
</dbReference>